<gene>
    <name evidence="1" type="ORF">PXEA_LOCUS16591</name>
</gene>
<comment type="caution">
    <text evidence="1">The sequence shown here is derived from an EMBL/GenBank/DDBJ whole genome shotgun (WGS) entry which is preliminary data.</text>
</comment>
<protein>
    <submittedName>
        <fullName evidence="1">Uncharacterized protein</fullName>
    </submittedName>
</protein>
<sequence length="54" mass="6135">MSKYVTVLAIKNEYIDVQALQPKYSLLHQLTQQKLADPGDYVSAQICMRAHQQG</sequence>
<evidence type="ECO:0000313" key="1">
    <source>
        <dbReference type="EMBL" id="VEL23151.1"/>
    </source>
</evidence>
<keyword evidence="2" id="KW-1185">Reference proteome</keyword>
<name>A0A3S5FE54_9PLAT</name>
<reference evidence="1" key="1">
    <citation type="submission" date="2018-11" db="EMBL/GenBank/DDBJ databases">
        <authorList>
            <consortium name="Pathogen Informatics"/>
        </authorList>
    </citation>
    <scope>NUCLEOTIDE SEQUENCE</scope>
</reference>
<proteinExistence type="predicted"/>
<dbReference type="EMBL" id="CAAALY010060295">
    <property type="protein sequence ID" value="VEL23151.1"/>
    <property type="molecule type" value="Genomic_DNA"/>
</dbReference>
<evidence type="ECO:0000313" key="2">
    <source>
        <dbReference type="Proteomes" id="UP000784294"/>
    </source>
</evidence>
<dbReference type="AlphaFoldDB" id="A0A3S5FE54"/>
<organism evidence="1 2">
    <name type="scientific">Protopolystoma xenopodis</name>
    <dbReference type="NCBI Taxonomy" id="117903"/>
    <lineage>
        <taxon>Eukaryota</taxon>
        <taxon>Metazoa</taxon>
        <taxon>Spiralia</taxon>
        <taxon>Lophotrochozoa</taxon>
        <taxon>Platyhelminthes</taxon>
        <taxon>Monogenea</taxon>
        <taxon>Polyopisthocotylea</taxon>
        <taxon>Polystomatidea</taxon>
        <taxon>Polystomatidae</taxon>
        <taxon>Protopolystoma</taxon>
    </lineage>
</organism>
<accession>A0A3S5FE54</accession>
<dbReference type="Proteomes" id="UP000784294">
    <property type="component" value="Unassembled WGS sequence"/>
</dbReference>